<organism evidence="8 9">
    <name type="scientific">Phytophthora oleae</name>
    <dbReference type="NCBI Taxonomy" id="2107226"/>
    <lineage>
        <taxon>Eukaryota</taxon>
        <taxon>Sar</taxon>
        <taxon>Stramenopiles</taxon>
        <taxon>Oomycota</taxon>
        <taxon>Peronosporomycetes</taxon>
        <taxon>Peronosporales</taxon>
        <taxon>Peronosporaceae</taxon>
        <taxon>Phytophthora</taxon>
    </lineage>
</organism>
<evidence type="ECO:0000313" key="8">
    <source>
        <dbReference type="EMBL" id="KAL3658205.1"/>
    </source>
</evidence>
<protein>
    <recommendedName>
        <fullName evidence="7">Major facilitator superfamily (MFS) profile domain-containing protein</fullName>
    </recommendedName>
</protein>
<dbReference type="Gene3D" id="1.20.1250.20">
    <property type="entry name" value="MFS general substrate transporter like domains"/>
    <property type="match status" value="1"/>
</dbReference>
<dbReference type="PANTHER" id="PTHR16172:SF41">
    <property type="entry name" value="MAJOR FACILITATOR SUPERFAMILY DOMAIN-CONTAINING PROTEIN 6-LIKE"/>
    <property type="match status" value="1"/>
</dbReference>
<dbReference type="SUPFAM" id="SSF103473">
    <property type="entry name" value="MFS general substrate transporter"/>
    <property type="match status" value="1"/>
</dbReference>
<comment type="subcellular location">
    <subcellularLocation>
        <location evidence="1">Membrane</location>
        <topology evidence="1">Multi-pass membrane protein</topology>
    </subcellularLocation>
</comment>
<dbReference type="InterPro" id="IPR020846">
    <property type="entry name" value="MFS_dom"/>
</dbReference>
<evidence type="ECO:0000256" key="2">
    <source>
        <dbReference type="ARBA" id="ARBA00005241"/>
    </source>
</evidence>
<reference evidence="8 9" key="1">
    <citation type="submission" date="2024-09" db="EMBL/GenBank/DDBJ databases">
        <title>Genome sequencing and assembly of Phytophthora oleae, isolate VK10A, causative agent of rot of olive drupes.</title>
        <authorList>
            <person name="Conti Taguali S."/>
            <person name="Riolo M."/>
            <person name="La Spada F."/>
            <person name="Cacciola S.O."/>
            <person name="Dionisio G."/>
        </authorList>
    </citation>
    <scope>NUCLEOTIDE SEQUENCE [LARGE SCALE GENOMIC DNA]</scope>
    <source>
        <strain evidence="8 9">VK10A</strain>
    </source>
</reference>
<gene>
    <name evidence="8" type="ORF">V7S43_016835</name>
</gene>
<proteinExistence type="inferred from homology"/>
<keyword evidence="9" id="KW-1185">Reference proteome</keyword>
<dbReference type="InterPro" id="IPR024989">
    <property type="entry name" value="MFS_assoc_dom"/>
</dbReference>
<dbReference type="Pfam" id="PF12832">
    <property type="entry name" value="MFS_1_like"/>
    <property type="match status" value="1"/>
</dbReference>
<dbReference type="GO" id="GO:0016020">
    <property type="term" value="C:membrane"/>
    <property type="evidence" value="ECO:0007669"/>
    <property type="project" value="UniProtKB-SubCell"/>
</dbReference>
<keyword evidence="5 6" id="KW-0472">Membrane</keyword>
<accession>A0ABD3EW69</accession>
<dbReference type="InterPro" id="IPR036259">
    <property type="entry name" value="MFS_trans_sf"/>
</dbReference>
<dbReference type="EMBL" id="JBIMZQ010000056">
    <property type="protein sequence ID" value="KAL3658205.1"/>
    <property type="molecule type" value="Genomic_DNA"/>
</dbReference>
<feature type="transmembrane region" description="Helical" evidence="6">
    <location>
        <begin position="12"/>
        <end position="35"/>
    </location>
</feature>
<evidence type="ECO:0000256" key="4">
    <source>
        <dbReference type="ARBA" id="ARBA00022989"/>
    </source>
</evidence>
<evidence type="ECO:0000256" key="6">
    <source>
        <dbReference type="SAM" id="Phobius"/>
    </source>
</evidence>
<evidence type="ECO:0000256" key="1">
    <source>
        <dbReference type="ARBA" id="ARBA00004141"/>
    </source>
</evidence>
<dbReference type="PROSITE" id="PS50850">
    <property type="entry name" value="MFS"/>
    <property type="match status" value="1"/>
</dbReference>
<feature type="transmembrane region" description="Helical" evidence="6">
    <location>
        <begin position="82"/>
        <end position="101"/>
    </location>
</feature>
<dbReference type="InterPro" id="IPR051717">
    <property type="entry name" value="MFS_MFSD6"/>
</dbReference>
<evidence type="ECO:0000256" key="5">
    <source>
        <dbReference type="ARBA" id="ARBA00023136"/>
    </source>
</evidence>
<name>A0ABD3EW69_9STRA</name>
<dbReference type="PANTHER" id="PTHR16172">
    <property type="entry name" value="MAJOR FACILITATOR SUPERFAMILY DOMAIN-CONTAINING PROTEIN 6-LIKE"/>
    <property type="match status" value="1"/>
</dbReference>
<evidence type="ECO:0000259" key="7">
    <source>
        <dbReference type="PROSITE" id="PS50850"/>
    </source>
</evidence>
<comment type="similarity">
    <text evidence="2">Belongs to the major facilitator superfamily. MFSD6 family.</text>
</comment>
<feature type="transmembrane region" description="Helical" evidence="6">
    <location>
        <begin position="47"/>
        <end position="70"/>
    </location>
</feature>
<dbReference type="AlphaFoldDB" id="A0ABD3EW69"/>
<sequence length="130" mass="13914">MVYTYMEQPWYVVLLEMLHGVTCGLLLATLTTYLYDAAPKGAAGTMIGLLSAFLRGIGAGIASLVGGVIYDDYGAQAMWKVGAFGIVPVMLALVGIFSCLARQDQVSVVELDENLVDDNDPHSAIRKDVV</sequence>
<evidence type="ECO:0000256" key="3">
    <source>
        <dbReference type="ARBA" id="ARBA00022692"/>
    </source>
</evidence>
<dbReference type="Proteomes" id="UP001632037">
    <property type="component" value="Unassembled WGS sequence"/>
</dbReference>
<keyword evidence="3 6" id="KW-0812">Transmembrane</keyword>
<evidence type="ECO:0000313" key="9">
    <source>
        <dbReference type="Proteomes" id="UP001632037"/>
    </source>
</evidence>
<keyword evidence="4 6" id="KW-1133">Transmembrane helix</keyword>
<comment type="caution">
    <text evidence="8">The sequence shown here is derived from an EMBL/GenBank/DDBJ whole genome shotgun (WGS) entry which is preliminary data.</text>
</comment>
<feature type="domain" description="Major facilitator superfamily (MFS) profile" evidence="7">
    <location>
        <begin position="1"/>
        <end position="130"/>
    </location>
</feature>